<feature type="domain" description="Isochorismatase-like" evidence="3">
    <location>
        <begin position="7"/>
        <end position="188"/>
    </location>
</feature>
<dbReference type="InterPro" id="IPR050272">
    <property type="entry name" value="Isochorismatase-like_hydrls"/>
</dbReference>
<evidence type="ECO:0000313" key="4">
    <source>
        <dbReference type="EMBL" id="SES96978.1"/>
    </source>
</evidence>
<dbReference type="CDD" id="cd00431">
    <property type="entry name" value="cysteine_hydrolases"/>
    <property type="match status" value="1"/>
</dbReference>
<keyword evidence="5" id="KW-1185">Reference proteome</keyword>
<dbReference type="OrthoDB" id="9796485at2"/>
<dbReference type="PANTHER" id="PTHR43540:SF6">
    <property type="entry name" value="ISOCHORISMATASE-LIKE DOMAIN-CONTAINING PROTEIN"/>
    <property type="match status" value="1"/>
</dbReference>
<evidence type="ECO:0000313" key="5">
    <source>
        <dbReference type="Proteomes" id="UP000199800"/>
    </source>
</evidence>
<reference evidence="4 5" key="1">
    <citation type="submission" date="2016-10" db="EMBL/GenBank/DDBJ databases">
        <authorList>
            <person name="de Groot N.N."/>
        </authorList>
    </citation>
    <scope>NUCLEOTIDE SEQUENCE [LARGE SCALE GENOMIC DNA]</scope>
    <source>
        <strain evidence="4 5">DSM 1801</strain>
    </source>
</reference>
<keyword evidence="2" id="KW-0378">Hydrolase</keyword>
<organism evidence="4 5">
    <name type="scientific">[Clostridium] polysaccharolyticum</name>
    <dbReference type="NCBI Taxonomy" id="29364"/>
    <lineage>
        <taxon>Bacteria</taxon>
        <taxon>Bacillati</taxon>
        <taxon>Bacillota</taxon>
        <taxon>Clostridia</taxon>
        <taxon>Lachnospirales</taxon>
        <taxon>Lachnospiraceae</taxon>
    </lineage>
</organism>
<dbReference type="GO" id="GO:0016787">
    <property type="term" value="F:hydrolase activity"/>
    <property type="evidence" value="ECO:0007669"/>
    <property type="project" value="UniProtKB-KW"/>
</dbReference>
<protein>
    <submittedName>
        <fullName evidence="4">Isochorismatase family protein</fullName>
    </submittedName>
</protein>
<dbReference type="EMBL" id="FOHN01000006">
    <property type="protein sequence ID" value="SES96978.1"/>
    <property type="molecule type" value="Genomic_DNA"/>
</dbReference>
<evidence type="ECO:0000256" key="2">
    <source>
        <dbReference type="ARBA" id="ARBA00022801"/>
    </source>
</evidence>
<accession>A0A1I0ARL0</accession>
<dbReference type="STRING" id="29364.SAMN04487772_1069"/>
<dbReference type="Gene3D" id="3.40.50.850">
    <property type="entry name" value="Isochorismatase-like"/>
    <property type="match status" value="1"/>
</dbReference>
<name>A0A1I0ARL0_9FIRM</name>
<dbReference type="PANTHER" id="PTHR43540">
    <property type="entry name" value="PEROXYUREIDOACRYLATE/UREIDOACRYLATE AMIDOHYDROLASE-RELATED"/>
    <property type="match status" value="1"/>
</dbReference>
<dbReference type="Proteomes" id="UP000199800">
    <property type="component" value="Unassembled WGS sequence"/>
</dbReference>
<comment type="similarity">
    <text evidence="1">Belongs to the isochorismatase family.</text>
</comment>
<gene>
    <name evidence="4" type="ORF">SAMN04487772_1069</name>
</gene>
<sequence>MNELNEALLVIDSQKVYASEGSELYVQDYKAVVENINKLIQLFQKQGKPIIYIRHMHNSRKDSGRMFDYVGEELEVGFLEGTADIEYIEELEIVDEIPEVIKRRYSAFEGTSLETVLKEKGADCVVITGFMTNYCCEATARQAHDKDYFVKFILDATGAPELPDLSEEDIRKNTAANISFGFGNVISTAEYIQQNI</sequence>
<evidence type="ECO:0000256" key="1">
    <source>
        <dbReference type="ARBA" id="ARBA00006336"/>
    </source>
</evidence>
<proteinExistence type="inferred from homology"/>
<dbReference type="Pfam" id="PF00857">
    <property type="entry name" value="Isochorismatase"/>
    <property type="match status" value="1"/>
</dbReference>
<evidence type="ECO:0000259" key="3">
    <source>
        <dbReference type="Pfam" id="PF00857"/>
    </source>
</evidence>
<dbReference type="SUPFAM" id="SSF52499">
    <property type="entry name" value="Isochorismatase-like hydrolases"/>
    <property type="match status" value="1"/>
</dbReference>
<dbReference type="RefSeq" id="WP_092477182.1">
    <property type="nucleotide sequence ID" value="NZ_FOHN01000006.1"/>
</dbReference>
<dbReference type="InterPro" id="IPR036380">
    <property type="entry name" value="Isochorismatase-like_sf"/>
</dbReference>
<dbReference type="InterPro" id="IPR000868">
    <property type="entry name" value="Isochorismatase-like_dom"/>
</dbReference>
<dbReference type="AlphaFoldDB" id="A0A1I0ARL0"/>